<dbReference type="EMBL" id="CP019082">
    <property type="protein sequence ID" value="APW59924.1"/>
    <property type="molecule type" value="Genomic_DNA"/>
</dbReference>
<evidence type="ECO:0000313" key="1">
    <source>
        <dbReference type="EMBL" id="APW59924.1"/>
    </source>
</evidence>
<keyword evidence="2" id="KW-1185">Reference proteome</keyword>
<reference evidence="2" key="1">
    <citation type="submission" date="2016-12" db="EMBL/GenBank/DDBJ databases">
        <title>Comparative genomics of four Isosphaeraceae planctomycetes: a common pool of plasmids and glycoside hydrolase genes.</title>
        <authorList>
            <person name="Ivanova A."/>
        </authorList>
    </citation>
    <scope>NUCLEOTIDE SEQUENCE [LARGE SCALE GENOMIC DNA]</scope>
    <source>
        <strain evidence="2">PX4</strain>
    </source>
</reference>
<dbReference type="RefSeq" id="WP_145952003.1">
    <property type="nucleotide sequence ID" value="NZ_CP019082.1"/>
</dbReference>
<proteinExistence type="predicted"/>
<sequence length="90" mass="10034">MSNDPRRIIIIEICDACSSHMFRVHHQNFPEMQHEGPSAEQAVEHLAERMAADLDCVPDPSHREAVQLAIDDARAFLDAKRAVHPAPAAQ</sequence>
<name>A0A1U7CLV2_9BACT</name>
<accession>A0A1U7CLV2</accession>
<dbReference type="AlphaFoldDB" id="A0A1U7CLV2"/>
<dbReference type="Proteomes" id="UP000186309">
    <property type="component" value="Chromosome"/>
</dbReference>
<organism evidence="1 2">
    <name type="scientific">Paludisphaera borealis</name>
    <dbReference type="NCBI Taxonomy" id="1387353"/>
    <lineage>
        <taxon>Bacteria</taxon>
        <taxon>Pseudomonadati</taxon>
        <taxon>Planctomycetota</taxon>
        <taxon>Planctomycetia</taxon>
        <taxon>Isosphaerales</taxon>
        <taxon>Isosphaeraceae</taxon>
        <taxon>Paludisphaera</taxon>
    </lineage>
</organism>
<protein>
    <submittedName>
        <fullName evidence="1">Uncharacterized protein</fullName>
    </submittedName>
</protein>
<evidence type="ECO:0000313" key="2">
    <source>
        <dbReference type="Proteomes" id="UP000186309"/>
    </source>
</evidence>
<dbReference type="KEGG" id="pbor:BSF38_01385"/>
<dbReference type="STRING" id="1387353.BSF38_01385"/>
<gene>
    <name evidence="1" type="ORF">BSF38_01385</name>
</gene>